<feature type="region of interest" description="Disordered" evidence="1">
    <location>
        <begin position="1"/>
        <end position="21"/>
    </location>
</feature>
<organism evidence="2 3">
    <name type="scientific">Solanum tuberosum</name>
    <name type="common">Potato</name>
    <dbReference type="NCBI Taxonomy" id="4113"/>
    <lineage>
        <taxon>Eukaryota</taxon>
        <taxon>Viridiplantae</taxon>
        <taxon>Streptophyta</taxon>
        <taxon>Embryophyta</taxon>
        <taxon>Tracheophyta</taxon>
        <taxon>Spermatophyta</taxon>
        <taxon>Magnoliopsida</taxon>
        <taxon>eudicotyledons</taxon>
        <taxon>Gunneridae</taxon>
        <taxon>Pentapetalae</taxon>
        <taxon>asterids</taxon>
        <taxon>lamiids</taxon>
        <taxon>Solanales</taxon>
        <taxon>Solanaceae</taxon>
        <taxon>Solanoideae</taxon>
        <taxon>Solaneae</taxon>
        <taxon>Solanum</taxon>
    </lineage>
</organism>
<dbReference type="Gramene" id="PGSC0003DMT400091233">
    <property type="protein sequence ID" value="PGSC0003DMT400091233"/>
    <property type="gene ID" value="PGSC0003DMG400040804"/>
</dbReference>
<dbReference type="InParanoid" id="M1DM52"/>
<proteinExistence type="predicted"/>
<sequence>MKYPKTPHLNGPYQGPRPPFLGGESAPRAVVLPVVLEAVAPLSCTSPHLAKARPQSLPRSVVSTTIRGDGLTHDLALWRQGLQALVPSYVHEPPLSLVKCTTARSGASGSLGSSYPNNPQFPKS</sequence>
<dbReference type="Proteomes" id="UP000011115">
    <property type="component" value="Unassembled WGS sequence"/>
</dbReference>
<reference evidence="3" key="1">
    <citation type="journal article" date="2011" name="Nature">
        <title>Genome sequence and analysis of the tuber crop potato.</title>
        <authorList>
            <consortium name="The Potato Genome Sequencing Consortium"/>
        </authorList>
    </citation>
    <scope>NUCLEOTIDE SEQUENCE [LARGE SCALE GENOMIC DNA]</scope>
    <source>
        <strain evidence="3">cv. DM1-3 516 R44</strain>
    </source>
</reference>
<evidence type="ECO:0000313" key="2">
    <source>
        <dbReference type="EnsemblPlants" id="PGSC0003DMT400091233"/>
    </source>
</evidence>
<keyword evidence="3" id="KW-1185">Reference proteome</keyword>
<feature type="compositionally biased region" description="Polar residues" evidence="1">
    <location>
        <begin position="115"/>
        <end position="124"/>
    </location>
</feature>
<evidence type="ECO:0000256" key="1">
    <source>
        <dbReference type="SAM" id="MobiDB-lite"/>
    </source>
</evidence>
<name>M1DM52_SOLTU</name>
<evidence type="ECO:0000313" key="3">
    <source>
        <dbReference type="Proteomes" id="UP000011115"/>
    </source>
</evidence>
<feature type="compositionally biased region" description="Low complexity" evidence="1">
    <location>
        <begin position="105"/>
        <end position="114"/>
    </location>
</feature>
<feature type="region of interest" description="Disordered" evidence="1">
    <location>
        <begin position="103"/>
        <end position="124"/>
    </location>
</feature>
<dbReference type="AlphaFoldDB" id="M1DM52"/>
<dbReference type="PaxDb" id="4113-PGSC0003DMT400091233"/>
<reference evidence="2" key="2">
    <citation type="submission" date="2015-06" db="UniProtKB">
        <authorList>
            <consortium name="EnsemblPlants"/>
        </authorList>
    </citation>
    <scope>IDENTIFICATION</scope>
    <source>
        <strain evidence="2">DM1-3 516 R44</strain>
    </source>
</reference>
<dbReference type="HOGENOM" id="CLU_2008019_0_0_1"/>
<accession>M1DM52</accession>
<protein>
    <submittedName>
        <fullName evidence="2">Uncharacterized protein</fullName>
    </submittedName>
</protein>
<dbReference type="EnsemblPlants" id="PGSC0003DMT400091233">
    <property type="protein sequence ID" value="PGSC0003DMT400091233"/>
    <property type="gene ID" value="PGSC0003DMG400040804"/>
</dbReference>